<dbReference type="InterPro" id="IPR036259">
    <property type="entry name" value="MFS_trans_sf"/>
</dbReference>
<evidence type="ECO:0000313" key="8">
    <source>
        <dbReference type="EMBL" id="VUC32180.1"/>
    </source>
</evidence>
<evidence type="ECO:0008006" key="10">
    <source>
        <dbReference type="Google" id="ProtNLM"/>
    </source>
</evidence>
<feature type="transmembrane region" description="Helical" evidence="7">
    <location>
        <begin position="124"/>
        <end position="142"/>
    </location>
</feature>
<keyword evidence="9" id="KW-1185">Reference proteome</keyword>
<dbReference type="EMBL" id="CABFNS010000845">
    <property type="protein sequence ID" value="VUC32180.1"/>
    <property type="molecule type" value="Genomic_DNA"/>
</dbReference>
<evidence type="ECO:0000256" key="2">
    <source>
        <dbReference type="ARBA" id="ARBA00022448"/>
    </source>
</evidence>
<reference evidence="8 9" key="1">
    <citation type="submission" date="2019-06" db="EMBL/GenBank/DDBJ databases">
        <authorList>
            <person name="Broberg M."/>
        </authorList>
    </citation>
    <scope>NUCLEOTIDE SEQUENCE [LARGE SCALE GENOMIC DNA]</scope>
</reference>
<comment type="subcellular location">
    <subcellularLocation>
        <location evidence="1">Membrane</location>
        <topology evidence="1">Multi-pass membrane protein</topology>
    </subcellularLocation>
</comment>
<name>A0ABY6UQB6_BIOOC</name>
<protein>
    <recommendedName>
        <fullName evidence="10">Major facilitator superfamily (MFS) profile domain-containing protein</fullName>
    </recommendedName>
</protein>
<dbReference type="PANTHER" id="PTHR43791">
    <property type="entry name" value="PERMEASE-RELATED"/>
    <property type="match status" value="1"/>
</dbReference>
<keyword evidence="5 7" id="KW-0472">Membrane</keyword>
<accession>A0ABY6UQB6</accession>
<evidence type="ECO:0000256" key="6">
    <source>
        <dbReference type="SAM" id="Coils"/>
    </source>
</evidence>
<feature type="transmembrane region" description="Helical" evidence="7">
    <location>
        <begin position="182"/>
        <end position="213"/>
    </location>
</feature>
<dbReference type="Gene3D" id="1.20.1250.20">
    <property type="entry name" value="MFS general substrate transporter like domains"/>
    <property type="match status" value="1"/>
</dbReference>
<feature type="transmembrane region" description="Helical" evidence="7">
    <location>
        <begin position="397"/>
        <end position="421"/>
    </location>
</feature>
<evidence type="ECO:0000256" key="7">
    <source>
        <dbReference type="SAM" id="Phobius"/>
    </source>
</evidence>
<dbReference type="Pfam" id="PF07690">
    <property type="entry name" value="MFS_1"/>
    <property type="match status" value="1"/>
</dbReference>
<dbReference type="SUPFAM" id="SSF103473">
    <property type="entry name" value="MFS general substrate transporter"/>
    <property type="match status" value="1"/>
</dbReference>
<keyword evidence="2" id="KW-0813">Transport</keyword>
<gene>
    <name evidence="8" type="ORF">CLO192961_LOCUS321611</name>
</gene>
<feature type="transmembrane region" description="Helical" evidence="7">
    <location>
        <begin position="267"/>
        <end position="286"/>
    </location>
</feature>
<evidence type="ECO:0000256" key="4">
    <source>
        <dbReference type="ARBA" id="ARBA00022989"/>
    </source>
</evidence>
<comment type="caution">
    <text evidence="8">The sequence shown here is derived from an EMBL/GenBank/DDBJ whole genome shotgun (WGS) entry which is preliminary data.</text>
</comment>
<evidence type="ECO:0000313" key="9">
    <source>
        <dbReference type="Proteomes" id="UP000766486"/>
    </source>
</evidence>
<dbReference type="PANTHER" id="PTHR43791:SF78">
    <property type="entry name" value="TRANSPORTER, PUTATIVE (AFU_ORTHOLOGUE AFUA_3G01370)-RELATED"/>
    <property type="match status" value="1"/>
</dbReference>
<feature type="transmembrane region" description="Helical" evidence="7">
    <location>
        <begin position="339"/>
        <end position="358"/>
    </location>
</feature>
<dbReference type="InterPro" id="IPR011701">
    <property type="entry name" value="MFS"/>
</dbReference>
<keyword evidence="3 7" id="KW-0812">Transmembrane</keyword>
<feature type="transmembrane region" description="Helical" evidence="7">
    <location>
        <begin position="51"/>
        <end position="68"/>
    </location>
</feature>
<proteinExistence type="predicted"/>
<feature type="transmembrane region" description="Helical" evidence="7">
    <location>
        <begin position="148"/>
        <end position="170"/>
    </location>
</feature>
<evidence type="ECO:0000256" key="5">
    <source>
        <dbReference type="ARBA" id="ARBA00023136"/>
    </source>
</evidence>
<dbReference type="Proteomes" id="UP000766486">
    <property type="component" value="Unassembled WGS sequence"/>
</dbReference>
<keyword evidence="4 7" id="KW-1133">Transmembrane helix</keyword>
<feature type="coiled-coil region" evidence="6">
    <location>
        <begin position="426"/>
        <end position="453"/>
    </location>
</feature>
<feature type="transmembrane region" description="Helical" evidence="7">
    <location>
        <begin position="307"/>
        <end position="327"/>
    </location>
</feature>
<sequence length="471" mass="52372">MEMRSSHENGGVLHDSDLLGDKANVTHEEVVTLAALTEEERIIEKRVRRKVDFLILPTAVLVYILNYIDRNNYASARLQGLEEDLKLTDTQYQTGLSVFFVGYIIGQLPGNMILNWFGRPSIHIGFFTCAWGLGSGFIAMVGRFETLLACRLILGFVEAPFLPGIIFSLPKWYTKEELNLRMAIFFSGILLAGAFGNLIAAGILGGFLVFFVMPDFPETWKVLSAEERHVATRRLAIEAAEAGIDEDPSAMSQLKGLKLALTDVNTYLLGLAYLCVVGTAGLQYFFPTLTASLGYSKTISLLLCAPPYFFMTFFFYTLPVVIVGMVIFMTTNSFAPKYISLFLMLFIFSTTTSTFAWIASSIPRPPAKRAAAYALINSLANSSSVWTSFIYKGPTYTLAMGVNIGLTVAAGLCALALRFVLVKRNKESARFENQDYELTKKELRKLQRTAEVEGIDIAAARRLQQGFRYMI</sequence>
<evidence type="ECO:0000256" key="3">
    <source>
        <dbReference type="ARBA" id="ARBA00022692"/>
    </source>
</evidence>
<keyword evidence="6" id="KW-0175">Coiled coil</keyword>
<evidence type="ECO:0000256" key="1">
    <source>
        <dbReference type="ARBA" id="ARBA00004141"/>
    </source>
</evidence>
<organism evidence="8 9">
    <name type="scientific">Bionectria ochroleuca</name>
    <name type="common">Gliocladium roseum</name>
    <dbReference type="NCBI Taxonomy" id="29856"/>
    <lineage>
        <taxon>Eukaryota</taxon>
        <taxon>Fungi</taxon>
        <taxon>Dikarya</taxon>
        <taxon>Ascomycota</taxon>
        <taxon>Pezizomycotina</taxon>
        <taxon>Sordariomycetes</taxon>
        <taxon>Hypocreomycetidae</taxon>
        <taxon>Hypocreales</taxon>
        <taxon>Bionectriaceae</taxon>
        <taxon>Clonostachys</taxon>
    </lineage>
</organism>